<evidence type="ECO:0000313" key="2">
    <source>
        <dbReference type="Proteomes" id="UP000502415"/>
    </source>
</evidence>
<protein>
    <submittedName>
        <fullName evidence="1">DUF2750 domain-containing protein</fullName>
    </submittedName>
</protein>
<gene>
    <name evidence="1" type="ORF">HH212_07710</name>
</gene>
<dbReference type="Proteomes" id="UP000502415">
    <property type="component" value="Chromosome"/>
</dbReference>
<dbReference type="RefSeq" id="WP_169434868.1">
    <property type="nucleotide sequence ID" value="NZ_CP051685.1"/>
</dbReference>
<dbReference type="AlphaFoldDB" id="A0A7Z2ZS82"/>
<name>A0A7Z2ZS82_9BURK</name>
<accession>A0A7Z2ZS82</accession>
<dbReference type="KEGG" id="mfy:HH212_07710"/>
<keyword evidence="2" id="KW-1185">Reference proteome</keyword>
<proteinExistence type="predicted"/>
<dbReference type="Pfam" id="PF11042">
    <property type="entry name" value="DUF2750"/>
    <property type="match status" value="1"/>
</dbReference>
<reference evidence="1 2" key="1">
    <citation type="submission" date="2020-04" db="EMBL/GenBank/DDBJ databases">
        <title>Genome sequencing of novel species.</title>
        <authorList>
            <person name="Heo J."/>
            <person name="Kim S.-J."/>
            <person name="Kim J.-S."/>
            <person name="Hong S.-B."/>
            <person name="Kwon S.-W."/>
        </authorList>
    </citation>
    <scope>NUCLEOTIDE SEQUENCE [LARGE SCALE GENOMIC DNA]</scope>
    <source>
        <strain evidence="1 2">GN2-R2</strain>
    </source>
</reference>
<organism evidence="1 2">
    <name type="scientific">Massilia forsythiae</name>
    <dbReference type="NCBI Taxonomy" id="2728020"/>
    <lineage>
        <taxon>Bacteria</taxon>
        <taxon>Pseudomonadati</taxon>
        <taxon>Pseudomonadota</taxon>
        <taxon>Betaproteobacteria</taxon>
        <taxon>Burkholderiales</taxon>
        <taxon>Oxalobacteraceae</taxon>
        <taxon>Telluria group</taxon>
        <taxon>Massilia</taxon>
    </lineage>
</organism>
<sequence>MTIDARQVAALVMLSGPQRYDYFIRRVAESGVVWGLYRQGWALAKKEDGTLIFPLWPDSEFAAICADYEWTGYRPQSFTLAELQDELLPQLAQDGIVTGVFHTPGARDVMPGAGLLRADLADAVRSRERERGPGAQGDAP</sequence>
<dbReference type="EMBL" id="CP051685">
    <property type="protein sequence ID" value="QJD99919.1"/>
    <property type="molecule type" value="Genomic_DNA"/>
</dbReference>
<dbReference type="InterPro" id="IPR021284">
    <property type="entry name" value="DUF2750"/>
</dbReference>
<evidence type="ECO:0000313" key="1">
    <source>
        <dbReference type="EMBL" id="QJD99919.1"/>
    </source>
</evidence>